<evidence type="ECO:0000259" key="3">
    <source>
        <dbReference type="SMART" id="SM01007"/>
    </source>
</evidence>
<dbReference type="SUPFAM" id="SSF53639">
    <property type="entry name" value="AraD/HMP-PK domain-like"/>
    <property type="match status" value="1"/>
</dbReference>
<evidence type="ECO:0000256" key="1">
    <source>
        <dbReference type="ARBA" id="ARBA00022723"/>
    </source>
</evidence>
<gene>
    <name evidence="4" type="ORF">H8706_05000</name>
</gene>
<dbReference type="GO" id="GO:0005829">
    <property type="term" value="C:cytosol"/>
    <property type="evidence" value="ECO:0007669"/>
    <property type="project" value="TreeGrafter"/>
</dbReference>
<name>A0A926FCK6_9FIRM</name>
<dbReference type="GO" id="GO:0046872">
    <property type="term" value="F:metal ion binding"/>
    <property type="evidence" value="ECO:0007669"/>
    <property type="project" value="UniProtKB-KW"/>
</dbReference>
<comment type="caution">
    <text evidence="4">The sequence shown here is derived from an EMBL/GenBank/DDBJ whole genome shotgun (WGS) entry which is preliminary data.</text>
</comment>
<dbReference type="InterPro" id="IPR050197">
    <property type="entry name" value="Aldolase_class_II_sugar_metab"/>
</dbReference>
<dbReference type="PANTHER" id="PTHR22789:SF0">
    <property type="entry name" value="3-OXO-TETRONATE 4-PHOSPHATE DECARBOXYLASE-RELATED"/>
    <property type="match status" value="1"/>
</dbReference>
<dbReference type="GO" id="GO:0016832">
    <property type="term" value="F:aldehyde-lyase activity"/>
    <property type="evidence" value="ECO:0007669"/>
    <property type="project" value="TreeGrafter"/>
</dbReference>
<keyword evidence="1" id="KW-0479">Metal-binding</keyword>
<dbReference type="Gene3D" id="3.40.225.10">
    <property type="entry name" value="Class II aldolase/adducin N-terminal domain"/>
    <property type="match status" value="1"/>
</dbReference>
<feature type="domain" description="Class II aldolase/adducin N-terminal" evidence="3">
    <location>
        <begin position="9"/>
        <end position="187"/>
    </location>
</feature>
<sequence>MMTEAEIKQQICDIGKRIYDRGMVASNDGNISVKISENEFLCTPTGVSKGFMTPEYICKIDSDGKVLEANEGFRPSSEIKMHLRVYKERPDVKSVVHAHPMYATSFAIAGIPLVDPIMPEAVISLGAVPIAEYGTPSTEEIPDAVSKYLQDFDAVLLENHGALSYGDSLLNAYHKMESLEFYAQLLFLSKQLGGPNKFDNENIKRLYQIRRNFKMTGKHPANLCNGQDCKDCNVMSCCVKMR</sequence>
<dbReference type="AlphaFoldDB" id="A0A926FCK6"/>
<reference evidence="4" key="1">
    <citation type="submission" date="2020-08" db="EMBL/GenBank/DDBJ databases">
        <title>Genome public.</title>
        <authorList>
            <person name="Liu C."/>
            <person name="Sun Q."/>
        </authorList>
    </citation>
    <scope>NUCLEOTIDE SEQUENCE</scope>
    <source>
        <strain evidence="4">NSJ-50</strain>
    </source>
</reference>
<evidence type="ECO:0000313" key="4">
    <source>
        <dbReference type="EMBL" id="MBC8596227.1"/>
    </source>
</evidence>
<proteinExistence type="predicted"/>
<organism evidence="4 5">
    <name type="scientific">Qingrenia yutianensis</name>
    <dbReference type="NCBI Taxonomy" id="2763676"/>
    <lineage>
        <taxon>Bacteria</taxon>
        <taxon>Bacillati</taxon>
        <taxon>Bacillota</taxon>
        <taxon>Clostridia</taxon>
        <taxon>Eubacteriales</taxon>
        <taxon>Oscillospiraceae</taxon>
        <taxon>Qingrenia</taxon>
    </lineage>
</organism>
<dbReference type="Pfam" id="PF00596">
    <property type="entry name" value="Aldolase_II"/>
    <property type="match status" value="1"/>
</dbReference>
<dbReference type="EMBL" id="JACRTE010000004">
    <property type="protein sequence ID" value="MBC8596227.1"/>
    <property type="molecule type" value="Genomic_DNA"/>
</dbReference>
<dbReference type="PANTHER" id="PTHR22789">
    <property type="entry name" value="FUCULOSE PHOSPHATE ALDOLASE"/>
    <property type="match status" value="1"/>
</dbReference>
<protein>
    <submittedName>
        <fullName evidence="4">Class II aldolase/adducin family protein</fullName>
    </submittedName>
</protein>
<evidence type="ECO:0000256" key="2">
    <source>
        <dbReference type="ARBA" id="ARBA00023239"/>
    </source>
</evidence>
<dbReference type="InterPro" id="IPR001303">
    <property type="entry name" value="Aldolase_II/adducin_N"/>
</dbReference>
<dbReference type="SMART" id="SM01007">
    <property type="entry name" value="Aldolase_II"/>
    <property type="match status" value="1"/>
</dbReference>
<dbReference type="Proteomes" id="UP000647416">
    <property type="component" value="Unassembled WGS sequence"/>
</dbReference>
<keyword evidence="5" id="KW-1185">Reference proteome</keyword>
<evidence type="ECO:0000313" key="5">
    <source>
        <dbReference type="Proteomes" id="UP000647416"/>
    </source>
</evidence>
<dbReference type="InterPro" id="IPR036409">
    <property type="entry name" value="Aldolase_II/adducin_N_sf"/>
</dbReference>
<dbReference type="GO" id="GO:0019323">
    <property type="term" value="P:pentose catabolic process"/>
    <property type="evidence" value="ECO:0007669"/>
    <property type="project" value="TreeGrafter"/>
</dbReference>
<accession>A0A926FCK6</accession>
<keyword evidence="2" id="KW-0456">Lyase</keyword>